<evidence type="ECO:0000313" key="1">
    <source>
        <dbReference type="EMBL" id="QGY39697.1"/>
    </source>
</evidence>
<protein>
    <submittedName>
        <fullName evidence="1">Uncharacterized protein</fullName>
    </submittedName>
</protein>
<organism evidence="1 2">
    <name type="scientific">Pseudodesulfovibrio cashew</name>
    <dbReference type="NCBI Taxonomy" id="2678688"/>
    <lineage>
        <taxon>Bacteria</taxon>
        <taxon>Pseudomonadati</taxon>
        <taxon>Thermodesulfobacteriota</taxon>
        <taxon>Desulfovibrionia</taxon>
        <taxon>Desulfovibrionales</taxon>
        <taxon>Desulfovibrionaceae</taxon>
    </lineage>
</organism>
<proteinExistence type="predicted"/>
<dbReference type="Proteomes" id="UP000428328">
    <property type="component" value="Chromosome"/>
</dbReference>
<gene>
    <name evidence="1" type="ORF">GM415_06050</name>
</gene>
<accession>A0A6I6JHV9</accession>
<dbReference type="KEGG" id="psel:GM415_06050"/>
<dbReference type="EMBL" id="CP046400">
    <property type="protein sequence ID" value="QGY39697.1"/>
    <property type="molecule type" value="Genomic_DNA"/>
</dbReference>
<evidence type="ECO:0000313" key="2">
    <source>
        <dbReference type="Proteomes" id="UP000428328"/>
    </source>
</evidence>
<name>A0A6I6JHV9_9BACT</name>
<dbReference type="RefSeq" id="WP_158946922.1">
    <property type="nucleotide sequence ID" value="NZ_CP046400.1"/>
</dbReference>
<sequence>MSGMEREDLQNLLVRIDERVKAIQEDIREINVARSCASHNEKIRILERLVWGCLTGVAGIGARVLYEAFR</sequence>
<reference evidence="1 2" key="1">
    <citation type="submission" date="2019-11" db="EMBL/GenBank/DDBJ databases">
        <authorList>
            <person name="Zheng R.K."/>
            <person name="Sun C.M."/>
        </authorList>
    </citation>
    <scope>NUCLEOTIDE SEQUENCE [LARGE SCALE GENOMIC DNA]</scope>
    <source>
        <strain evidence="1 2">SRB007</strain>
    </source>
</reference>
<dbReference type="AlphaFoldDB" id="A0A6I6JHV9"/>
<keyword evidence="2" id="KW-1185">Reference proteome</keyword>